<evidence type="ECO:0000313" key="7">
    <source>
        <dbReference type="Proteomes" id="UP000324897"/>
    </source>
</evidence>
<feature type="compositionally biased region" description="Basic and acidic residues" evidence="3">
    <location>
        <begin position="108"/>
        <end position="117"/>
    </location>
</feature>
<evidence type="ECO:0000313" key="6">
    <source>
        <dbReference type="EMBL" id="TVU04476.1"/>
    </source>
</evidence>
<dbReference type="InterPro" id="IPR046938">
    <property type="entry name" value="DNA_clamp_sf"/>
</dbReference>
<feature type="domain" description="Proliferating cell nuclear antigen PCNA C-terminal" evidence="5">
    <location>
        <begin position="383"/>
        <end position="475"/>
    </location>
</feature>
<dbReference type="Pfam" id="PF00705">
    <property type="entry name" value="PCNA_N"/>
    <property type="match status" value="2"/>
</dbReference>
<accession>A0A5J9SZH1</accession>
<dbReference type="InterPro" id="IPR000730">
    <property type="entry name" value="Pr_cel_nuc_antig"/>
</dbReference>
<feature type="domain" description="Proliferating cell nuclear antigen PCNA N-terminal" evidence="4">
    <location>
        <begin position="208"/>
        <end position="322"/>
    </location>
</feature>
<feature type="domain" description="Proliferating cell nuclear antigen PCNA C-terminal" evidence="5">
    <location>
        <begin position="636"/>
        <end position="778"/>
    </location>
</feature>
<dbReference type="Pfam" id="PF02747">
    <property type="entry name" value="PCNA_C"/>
    <property type="match status" value="2"/>
</dbReference>
<dbReference type="OrthoDB" id="534348at2759"/>
<protein>
    <recommendedName>
        <fullName evidence="8">Proliferating cell nuclear antigen</fullName>
    </recommendedName>
</protein>
<comment type="similarity">
    <text evidence="1">Belongs to the PCNA family.</text>
</comment>
<feature type="domain" description="Proliferating cell nuclear antigen PCNA N-terminal" evidence="4">
    <location>
        <begin position="503"/>
        <end position="626"/>
    </location>
</feature>
<dbReference type="Gene3D" id="3.70.10.10">
    <property type="match status" value="2"/>
</dbReference>
<evidence type="ECO:0000259" key="4">
    <source>
        <dbReference type="Pfam" id="PF00705"/>
    </source>
</evidence>
<dbReference type="Proteomes" id="UP000324897">
    <property type="component" value="Unassembled WGS sequence"/>
</dbReference>
<reference evidence="6 7" key="1">
    <citation type="journal article" date="2019" name="Sci. Rep.">
        <title>A high-quality genome of Eragrostis curvula grass provides insights into Poaceae evolution and supports new strategies to enhance forage quality.</title>
        <authorList>
            <person name="Carballo J."/>
            <person name="Santos B.A.C.M."/>
            <person name="Zappacosta D."/>
            <person name="Garbus I."/>
            <person name="Selva J.P."/>
            <person name="Gallo C.A."/>
            <person name="Diaz A."/>
            <person name="Albertini E."/>
            <person name="Caccamo M."/>
            <person name="Echenique V."/>
        </authorList>
    </citation>
    <scope>NUCLEOTIDE SEQUENCE [LARGE SCALE GENOMIC DNA]</scope>
    <source>
        <strain evidence="7">cv. Victoria</strain>
        <tissue evidence="6">Leaf</tissue>
    </source>
</reference>
<organism evidence="6 7">
    <name type="scientific">Eragrostis curvula</name>
    <name type="common">weeping love grass</name>
    <dbReference type="NCBI Taxonomy" id="38414"/>
    <lineage>
        <taxon>Eukaryota</taxon>
        <taxon>Viridiplantae</taxon>
        <taxon>Streptophyta</taxon>
        <taxon>Embryophyta</taxon>
        <taxon>Tracheophyta</taxon>
        <taxon>Spermatophyta</taxon>
        <taxon>Magnoliopsida</taxon>
        <taxon>Liliopsida</taxon>
        <taxon>Poales</taxon>
        <taxon>Poaceae</taxon>
        <taxon>PACMAD clade</taxon>
        <taxon>Chloridoideae</taxon>
        <taxon>Eragrostideae</taxon>
        <taxon>Eragrostidinae</taxon>
        <taxon>Eragrostis</taxon>
    </lineage>
</organism>
<evidence type="ECO:0000259" key="5">
    <source>
        <dbReference type="Pfam" id="PF02747"/>
    </source>
</evidence>
<evidence type="ECO:0000256" key="1">
    <source>
        <dbReference type="ARBA" id="ARBA00010462"/>
    </source>
</evidence>
<comment type="caution">
    <text evidence="6">The sequence shown here is derived from an EMBL/GenBank/DDBJ whole genome shotgun (WGS) entry which is preliminary data.</text>
</comment>
<dbReference type="GO" id="GO:0006272">
    <property type="term" value="P:leading strand elongation"/>
    <property type="evidence" value="ECO:0007669"/>
    <property type="project" value="TreeGrafter"/>
</dbReference>
<feature type="compositionally biased region" description="Basic and acidic residues" evidence="3">
    <location>
        <begin position="1"/>
        <end position="12"/>
    </location>
</feature>
<dbReference type="GO" id="GO:0019985">
    <property type="term" value="P:translesion synthesis"/>
    <property type="evidence" value="ECO:0007669"/>
    <property type="project" value="TreeGrafter"/>
</dbReference>
<dbReference type="GO" id="GO:0030337">
    <property type="term" value="F:DNA polymerase processivity factor activity"/>
    <property type="evidence" value="ECO:0007669"/>
    <property type="project" value="InterPro"/>
</dbReference>
<proteinExistence type="inferred from homology"/>
<dbReference type="SUPFAM" id="SSF55979">
    <property type="entry name" value="DNA clamp"/>
    <property type="match status" value="4"/>
</dbReference>
<feature type="region of interest" description="Disordered" evidence="3">
    <location>
        <begin position="784"/>
        <end position="807"/>
    </location>
</feature>
<dbReference type="PANTHER" id="PTHR11352">
    <property type="entry name" value="PROLIFERATING CELL NUCLEAR ANTIGEN"/>
    <property type="match status" value="1"/>
</dbReference>
<feature type="region of interest" description="Disordered" evidence="3">
    <location>
        <begin position="71"/>
        <end position="204"/>
    </location>
</feature>
<feature type="non-terminal residue" evidence="6">
    <location>
        <position position="1"/>
    </location>
</feature>
<dbReference type="InterPro" id="IPR022648">
    <property type="entry name" value="Pr_cel_nuc_antig_N"/>
</dbReference>
<dbReference type="GO" id="GO:0006275">
    <property type="term" value="P:regulation of DNA replication"/>
    <property type="evidence" value="ECO:0007669"/>
    <property type="project" value="InterPro"/>
</dbReference>
<name>A0A5J9SZH1_9POAL</name>
<dbReference type="InterPro" id="IPR022649">
    <property type="entry name" value="Pr_cel_nuc_antig_C"/>
</dbReference>
<feature type="compositionally biased region" description="Gly residues" evidence="3">
    <location>
        <begin position="71"/>
        <end position="86"/>
    </location>
</feature>
<evidence type="ECO:0000256" key="3">
    <source>
        <dbReference type="SAM" id="MobiDB-lite"/>
    </source>
</evidence>
<sequence>MGKKLGTIDERGWNNQENALEQSKEAPGTTRDETTKDALKLVRDKGCREAGSRRAILIVRNSDLVRLLEVGDGGSNGGNGSVGTSGGQQIIKERSGGASPGSDGQQLTDERRAERRRIYWFPEEEDTSSGVGPRHGPDWAERNKKRKKNHDALAVGGESARVAQGGGDDSRPSSPAPLPLRRRRRRAMDSDSGPRRAMDSNSDTDTVLELRMKAAFLKNVSEVLRELFSTANFKFSSTGLQLRATDASAFALVVSDPNICDDDNLSVRLNLADMAKASSFANNDDIVTIKYENDRKIITISLDSPEGAVISDLDFDFDFMGVNSMLENLEYPYEYEEHLYDAIVRMPSAKFMQFCNKLSSFWDTGDRKTVLYLEPFPSPAVAAVCISVDKDRVSFSTDGEFKSSTIVCLQTQNNDKPNEATCIEMKKKISLTFDLRYLKNFSNGSTLSDQVTIKLSPNLTAVFESKTANMGYIRYRMRSDSSDSPAPPPLCCSPPVMAPATILELRMEQATFLKNLLEVLSLSGLFSKANFKFSSAGLELQATDTCCFALVELQLRSEAFNSYSCNNNGLSVGLILADMAKASSFANNDDIITIEAQDGVEAVVIKFNSPDGSVIQNFKLNFVSINDVPVPIPEYQEFQYEAIIRMPSAEFMHICNQLSSLTDMETVRYLEPFSSPAVAFVRISVDKDRVKFFTDGRHGYLTIKCQLIQTVDKSKEATYIEVKMKENVSLTFGLRYMSSLCKAYTLSQQVTIKLSSKLPAVFEYNIAEKGYIRYHVMPAEITEMEEDEDEDEDAELMTSGDKHDPFA</sequence>
<evidence type="ECO:0000256" key="2">
    <source>
        <dbReference type="ARBA" id="ARBA00023125"/>
    </source>
</evidence>
<dbReference type="GO" id="GO:0043626">
    <property type="term" value="C:PCNA complex"/>
    <property type="evidence" value="ECO:0007669"/>
    <property type="project" value="TreeGrafter"/>
</dbReference>
<dbReference type="PANTHER" id="PTHR11352:SF0">
    <property type="entry name" value="PROLIFERATING CELL NUCLEAR ANTIGEN"/>
    <property type="match status" value="1"/>
</dbReference>
<dbReference type="GO" id="GO:0003677">
    <property type="term" value="F:DNA binding"/>
    <property type="evidence" value="ECO:0007669"/>
    <property type="project" value="UniProtKB-KW"/>
</dbReference>
<feature type="compositionally biased region" description="Basic and acidic residues" evidence="3">
    <location>
        <begin position="187"/>
        <end position="198"/>
    </location>
</feature>
<feature type="compositionally biased region" description="Acidic residues" evidence="3">
    <location>
        <begin position="784"/>
        <end position="795"/>
    </location>
</feature>
<dbReference type="AlphaFoldDB" id="A0A5J9SZH1"/>
<keyword evidence="2" id="KW-0238">DNA-binding</keyword>
<feature type="region of interest" description="Disordered" evidence="3">
    <location>
        <begin position="1"/>
        <end position="37"/>
    </location>
</feature>
<dbReference type="EMBL" id="RWGY01000051">
    <property type="protein sequence ID" value="TVU04476.1"/>
    <property type="molecule type" value="Genomic_DNA"/>
</dbReference>
<dbReference type="CDD" id="cd00577">
    <property type="entry name" value="PCNA"/>
    <property type="match status" value="2"/>
</dbReference>
<evidence type="ECO:0008006" key="8">
    <source>
        <dbReference type="Google" id="ProtNLM"/>
    </source>
</evidence>
<keyword evidence="7" id="KW-1185">Reference proteome</keyword>
<dbReference type="NCBIfam" id="TIGR00590">
    <property type="entry name" value="pcna"/>
    <property type="match status" value="1"/>
</dbReference>
<dbReference type="Gramene" id="TVU04476">
    <property type="protein sequence ID" value="TVU04476"/>
    <property type="gene ID" value="EJB05_47587"/>
</dbReference>
<dbReference type="GO" id="GO:0006298">
    <property type="term" value="P:mismatch repair"/>
    <property type="evidence" value="ECO:0007669"/>
    <property type="project" value="TreeGrafter"/>
</dbReference>
<gene>
    <name evidence="6" type="ORF">EJB05_47587</name>
</gene>